<organism evidence="1 2">
    <name type="scientific">Malus domestica</name>
    <name type="common">Apple</name>
    <name type="synonym">Pyrus malus</name>
    <dbReference type="NCBI Taxonomy" id="3750"/>
    <lineage>
        <taxon>Eukaryota</taxon>
        <taxon>Viridiplantae</taxon>
        <taxon>Streptophyta</taxon>
        <taxon>Embryophyta</taxon>
        <taxon>Tracheophyta</taxon>
        <taxon>Spermatophyta</taxon>
        <taxon>Magnoliopsida</taxon>
        <taxon>eudicotyledons</taxon>
        <taxon>Gunneridae</taxon>
        <taxon>Pentapetalae</taxon>
        <taxon>rosids</taxon>
        <taxon>fabids</taxon>
        <taxon>Rosales</taxon>
        <taxon>Rosaceae</taxon>
        <taxon>Amygdaloideae</taxon>
        <taxon>Maleae</taxon>
        <taxon>Malus</taxon>
    </lineage>
</organism>
<accession>A0A498HIE7</accession>
<dbReference type="Proteomes" id="UP000290289">
    <property type="component" value="Chromosome 16"/>
</dbReference>
<gene>
    <name evidence="1" type="ORF">DVH24_013515</name>
</gene>
<name>A0A498HIE7_MALDO</name>
<comment type="caution">
    <text evidence="1">The sequence shown here is derived from an EMBL/GenBank/DDBJ whole genome shotgun (WGS) entry which is preliminary data.</text>
</comment>
<evidence type="ECO:0000313" key="1">
    <source>
        <dbReference type="EMBL" id="RXH70769.1"/>
    </source>
</evidence>
<feature type="non-terminal residue" evidence="1">
    <location>
        <position position="1"/>
    </location>
</feature>
<keyword evidence="2" id="KW-1185">Reference proteome</keyword>
<dbReference type="AlphaFoldDB" id="A0A498HIE7"/>
<protein>
    <submittedName>
        <fullName evidence="1">Uncharacterized protein</fullName>
    </submittedName>
</protein>
<evidence type="ECO:0000313" key="2">
    <source>
        <dbReference type="Proteomes" id="UP000290289"/>
    </source>
</evidence>
<reference evidence="1 2" key="1">
    <citation type="submission" date="2018-10" db="EMBL/GenBank/DDBJ databases">
        <title>A high-quality apple genome assembly.</title>
        <authorList>
            <person name="Hu J."/>
        </authorList>
    </citation>
    <scope>NUCLEOTIDE SEQUENCE [LARGE SCALE GENOMIC DNA]</scope>
    <source>
        <strain evidence="2">cv. HFTH1</strain>
        <tissue evidence="1">Young leaf</tissue>
    </source>
</reference>
<proteinExistence type="predicted"/>
<sequence length="110" mass="12114">ATGYRLGEAPGRSKSRLFGLHSGLLGPQSYLSRLPLPLSGLRLVLWSVWKRRHPSREPTPSLSPEQRCHDDDRASNLGIQSDLYGSPCCTFLLAEVIFCMPLSLCSSCVV</sequence>
<dbReference type="EMBL" id="RDQH01000342">
    <property type="protein sequence ID" value="RXH70769.1"/>
    <property type="molecule type" value="Genomic_DNA"/>
</dbReference>